<sequence length="43" mass="4258">MVLGAVVGAANAPADASAAPVTALAVRNFRRVVVIVAPNIDSL</sequence>
<reference evidence="1" key="1">
    <citation type="submission" date="2009-09" db="EMBL/GenBank/DDBJ databases">
        <authorList>
            <person name="Beloqi A."/>
            <person name="Nechitaylo T.Y."/>
            <person name="Lopez-Cortes N."/>
            <person name="Vietes M."/>
            <person name="Polaina J."/>
            <person name="Strittmatter A."/>
            <person name="Reva O."/>
            <person name="Waliczek A."/>
            <person name="Golyshina O.V."/>
            <person name="Ferrer M."/>
            <person name="Golyshin P.N."/>
        </authorList>
    </citation>
    <scope>NUCLEOTIDE SEQUENCE</scope>
</reference>
<dbReference type="EMBL" id="GQ996413">
    <property type="protein sequence ID" value="ACY24841.1"/>
    <property type="molecule type" value="Genomic_DNA"/>
</dbReference>
<organism evidence="1">
    <name type="scientific">uncultured organism</name>
    <dbReference type="NCBI Taxonomy" id="155900"/>
    <lineage>
        <taxon>unclassified sequences</taxon>
        <taxon>environmental samples</taxon>
    </lineage>
</organism>
<evidence type="ECO:0000313" key="1">
    <source>
        <dbReference type="EMBL" id="ACY24841.1"/>
    </source>
</evidence>
<protein>
    <submittedName>
        <fullName evidence="1">Uncharacterized protein</fullName>
    </submittedName>
</protein>
<proteinExistence type="predicted"/>
<accession>D8VN56</accession>
<reference evidence="1" key="2">
    <citation type="journal article" date="2010" name="Appl. Environ. Microbiol.">
        <title>Diversity of glycosyl hydrolases from cellulose-depleting communities enriched from casts of two earthworm species.</title>
        <authorList>
            <person name="Beloqui A."/>
            <person name="Nechitaylo T.Y."/>
            <person name="Lopez-Cortes N."/>
            <person name="Ghazi A."/>
            <person name="Guazzaroni M.E."/>
            <person name="Polaina J."/>
            <person name="Strittmatter A.W."/>
            <person name="Reva O."/>
            <person name="Waliczek A."/>
            <person name="Yakimov M.M."/>
            <person name="Golyshina O.V."/>
            <person name="Ferrer M."/>
            <person name="Golyshin P.N."/>
        </authorList>
    </citation>
    <scope>NUCLEOTIDE SEQUENCE</scope>
</reference>
<dbReference type="AlphaFoldDB" id="D8VN56"/>
<name>D8VN56_9ZZZZ</name>